<evidence type="ECO:0000313" key="13">
    <source>
        <dbReference type="Proteomes" id="UP000054301"/>
    </source>
</evidence>
<keyword evidence="8 9" id="KW-0234">DNA repair</keyword>
<evidence type="ECO:0000256" key="6">
    <source>
        <dbReference type="ARBA" id="ARBA00022840"/>
    </source>
</evidence>
<dbReference type="NCBIfam" id="TIGR00580">
    <property type="entry name" value="mfd"/>
    <property type="match status" value="1"/>
</dbReference>
<dbReference type="GO" id="GO:0006355">
    <property type="term" value="P:regulation of DNA-templated transcription"/>
    <property type="evidence" value="ECO:0007669"/>
    <property type="project" value="UniProtKB-UniRule"/>
</dbReference>
<dbReference type="SMART" id="SM00490">
    <property type="entry name" value="HELICc"/>
    <property type="match status" value="1"/>
</dbReference>
<organism evidence="12 13">
    <name type="scientific">Chlamydia pecorum</name>
    <dbReference type="NCBI Taxonomy" id="85991"/>
    <lineage>
        <taxon>Bacteria</taxon>
        <taxon>Pseudomonadati</taxon>
        <taxon>Chlamydiota</taxon>
        <taxon>Chlamydiia</taxon>
        <taxon>Chlamydiales</taxon>
        <taxon>Chlamydiaceae</taxon>
        <taxon>Chlamydia/Chlamydophila group</taxon>
        <taxon>Chlamydia</taxon>
    </lineage>
</organism>
<dbReference type="Pfam" id="PF17757">
    <property type="entry name" value="UvrB_inter"/>
    <property type="match status" value="1"/>
</dbReference>
<dbReference type="PANTHER" id="PTHR47964">
    <property type="entry name" value="ATP-DEPENDENT DNA HELICASE HOMOLOG RECG, CHLOROPLASTIC"/>
    <property type="match status" value="1"/>
</dbReference>
<evidence type="ECO:0000256" key="1">
    <source>
        <dbReference type="ARBA" id="ARBA00022490"/>
    </source>
</evidence>
<dbReference type="GO" id="GO:0003684">
    <property type="term" value="F:damaged DNA binding"/>
    <property type="evidence" value="ECO:0007669"/>
    <property type="project" value="InterPro"/>
</dbReference>
<dbReference type="Gene3D" id="2.40.10.170">
    <property type="match status" value="1"/>
</dbReference>
<dbReference type="InterPro" id="IPR005118">
    <property type="entry name" value="TRCF_C"/>
</dbReference>
<dbReference type="Pfam" id="PF00271">
    <property type="entry name" value="Helicase_C"/>
    <property type="match status" value="1"/>
</dbReference>
<dbReference type="Proteomes" id="UP000054301">
    <property type="component" value="Unassembled WGS sequence"/>
</dbReference>
<dbReference type="SMART" id="SM00982">
    <property type="entry name" value="TRCF"/>
    <property type="match status" value="1"/>
</dbReference>
<dbReference type="InterPro" id="IPR037235">
    <property type="entry name" value="TRCF-like_C_D7"/>
</dbReference>
<dbReference type="InterPro" id="IPR004576">
    <property type="entry name" value="Mfd"/>
</dbReference>
<keyword evidence="4 9" id="KW-0378">Hydrolase</keyword>
<dbReference type="GO" id="GO:0005737">
    <property type="term" value="C:cytoplasm"/>
    <property type="evidence" value="ECO:0007669"/>
    <property type="project" value="UniProtKB-SubCell"/>
</dbReference>
<keyword evidence="5" id="KW-0347">Helicase</keyword>
<comment type="caution">
    <text evidence="12">The sequence shown here is derived from an EMBL/GenBank/DDBJ whole genome shotgun (WGS) entry which is preliminary data.</text>
</comment>
<accession>A0AA40U606</accession>
<dbReference type="InterPro" id="IPR027417">
    <property type="entry name" value="P-loop_NTPase"/>
</dbReference>
<sequence length="1085" mass="122113">MDFNPINLELSFTQRLYQHTAPLLIENVRPGALAFLAAKMFHDTAQPIIMITTPARLDDLFENLSTFLPTLPVEFPSSEIDLSPKLVNIDAVGKRDYLLYTIHKNTAPLVCVTTLKALLEKTLSPKESAKRHLELHVGDALDPETTVELCKDLGYTQVTVAREKGEFAHRGGIVDIFPLSATEPFRIEFWGEKILSLRAYNPSDQLSIEKVSQILISPVEKISSSGTLSHTLLDFFSTPPLCLFDDLETLENDFAEISGTLASFPERFLSLEGFFQRISNNKSMFFSEAYFPNVQIKKNDAVTIQVFNHALDVQRVSLPLLYPNEILEHNENPLLSFLQRLQELLPEQNASLKLALYSTKTKSLKEARTLAQQFHKTHVSIYENSGNLSSSFALVQEGFVAISLSEFASTKILRRQKQRNYFSVTTAEEVYVPVPGETVVHLHNGIGKFVGVEKKPNHLNIETDYLVIEYADHAKLYVPSDQAYLISRYVGASDTPPEFHNLNGSKWKRSRELTEKSLVAYAEKLLQLEAQRSTTPAFVHPPHGEEVIKFAETFPYEETPDQLKAIEQIYEDMMSEKLMDRLICGDAGFGKTEVIMRAAVKAVCDGHRQVIVMVPTTILAHQHYETFKQRMAGLPINIAVISRFSQTKEQKVIFQKVAEGGIDILIGTHKLINKHLEFHHPGLLIIDEEQRFGVKIKESLKERYPNIDCLTVSATPIPRTLYMSLTGARDLSIITMPPLDRLPVSTFLMEHNDETLSAALRHELLRGGQAYVIHNRIESLFRLAENIRTLIPEARIGVAHGQMTSEELAKIFHKFKTQQTNILIATAIIENGIDIPNANTILIDHADKFGMADLYQMKGRVGRWNKKAYCYFLVPHLDRLSGPAAKRLAALNKQEYGGGMKIALHDLEIRGAGNILGTDQSGHISAIGFNLYCKLLKKTIAALKTHSSPSLLQDTIKIEFPYNSRIPDSYIDSASLRIEFYQKVGNAENTEALEAIKQELLDRFGPLPQEVSWLLALAQVRLFALQHNISSIKGTRNSLSIQQTHGKNELIKQTLPYALSPTPELLIKEVCESIEKAFPLNTFKQ</sequence>
<dbReference type="Pfam" id="PF02559">
    <property type="entry name" value="CarD_TRCF_RID"/>
    <property type="match status" value="1"/>
</dbReference>
<evidence type="ECO:0000256" key="5">
    <source>
        <dbReference type="ARBA" id="ARBA00022806"/>
    </source>
</evidence>
<dbReference type="PANTHER" id="PTHR47964:SF1">
    <property type="entry name" value="ATP-DEPENDENT DNA HELICASE HOMOLOG RECG, CHLOROPLASTIC"/>
    <property type="match status" value="1"/>
</dbReference>
<dbReference type="Gene3D" id="3.90.1150.50">
    <property type="entry name" value="Transcription-repair-coupling factor, D7 domain"/>
    <property type="match status" value="1"/>
</dbReference>
<dbReference type="SMART" id="SM01058">
    <property type="entry name" value="CarD_TRCF"/>
    <property type="match status" value="1"/>
</dbReference>
<comment type="function">
    <text evidence="9">Couples transcription and DNA repair by recognizing RNA polymerase (RNAP) stalled at DNA lesions. Mediates ATP-dependent release of RNAP and its truncated transcript from the DNA, and recruitment of nucleotide excision repair machinery to the damaged site.</text>
</comment>
<dbReference type="InterPro" id="IPR036101">
    <property type="entry name" value="CarD-like/TRCF_RID_sf"/>
</dbReference>
<name>A0AA40U606_9CHLA</name>
<gene>
    <name evidence="9 12" type="primary">mfd</name>
    <name evidence="12" type="ORF">cpL1_0146</name>
</gene>
<dbReference type="EMBL" id="LFRH01000001">
    <property type="protein sequence ID" value="KTF28935.1"/>
    <property type="molecule type" value="Genomic_DNA"/>
</dbReference>
<dbReference type="CDD" id="cd17991">
    <property type="entry name" value="DEXHc_TRCF"/>
    <property type="match status" value="1"/>
</dbReference>
<dbReference type="Gene3D" id="3.40.50.300">
    <property type="entry name" value="P-loop containing nucleotide triphosphate hydrolases"/>
    <property type="match status" value="2"/>
</dbReference>
<dbReference type="AlphaFoldDB" id="A0AA40U606"/>
<dbReference type="SMART" id="SM00487">
    <property type="entry name" value="DEXDc"/>
    <property type="match status" value="1"/>
</dbReference>
<dbReference type="InterPro" id="IPR041471">
    <property type="entry name" value="UvrB_inter"/>
</dbReference>
<feature type="domain" description="Helicase C-terminal" evidence="11">
    <location>
        <begin position="743"/>
        <end position="908"/>
    </location>
</feature>
<keyword evidence="1 9" id="KW-0963">Cytoplasm</keyword>
<dbReference type="InterPro" id="IPR014001">
    <property type="entry name" value="Helicase_ATP-bd"/>
</dbReference>
<dbReference type="GO" id="GO:0016787">
    <property type="term" value="F:hydrolase activity"/>
    <property type="evidence" value="ECO:0007669"/>
    <property type="project" value="UniProtKB-KW"/>
</dbReference>
<dbReference type="SUPFAM" id="SSF141259">
    <property type="entry name" value="CarD-like"/>
    <property type="match status" value="1"/>
</dbReference>
<dbReference type="Pfam" id="PF03461">
    <property type="entry name" value="TRCF"/>
    <property type="match status" value="1"/>
</dbReference>
<comment type="similarity">
    <text evidence="9">In the C-terminal section; belongs to the helicase family. RecG subfamily.</text>
</comment>
<evidence type="ECO:0000256" key="9">
    <source>
        <dbReference type="HAMAP-Rule" id="MF_00969"/>
    </source>
</evidence>
<proteinExistence type="inferred from homology"/>
<evidence type="ECO:0000256" key="3">
    <source>
        <dbReference type="ARBA" id="ARBA00022763"/>
    </source>
</evidence>
<keyword evidence="3 9" id="KW-0227">DNA damage</keyword>
<evidence type="ECO:0000256" key="2">
    <source>
        <dbReference type="ARBA" id="ARBA00022741"/>
    </source>
</evidence>
<keyword evidence="6 9" id="KW-0067">ATP-binding</keyword>
<dbReference type="HAMAP" id="MF_00969">
    <property type="entry name" value="TRCF"/>
    <property type="match status" value="1"/>
</dbReference>
<dbReference type="Gene3D" id="3.30.2060.10">
    <property type="entry name" value="Penicillin-binding protein 1b domain"/>
    <property type="match status" value="1"/>
</dbReference>
<dbReference type="SUPFAM" id="SSF52540">
    <property type="entry name" value="P-loop containing nucleoside triphosphate hydrolases"/>
    <property type="match status" value="2"/>
</dbReference>
<dbReference type="InterPro" id="IPR011545">
    <property type="entry name" value="DEAD/DEAH_box_helicase_dom"/>
</dbReference>
<dbReference type="PROSITE" id="PS51192">
    <property type="entry name" value="HELICASE_ATP_BIND_1"/>
    <property type="match status" value="1"/>
</dbReference>
<feature type="domain" description="Helicase ATP-binding" evidence="10">
    <location>
        <begin position="572"/>
        <end position="734"/>
    </location>
</feature>
<keyword evidence="7 9" id="KW-0238">DNA-binding</keyword>
<reference evidence="12 13" key="1">
    <citation type="submission" date="2015-06" db="EMBL/GenBank/DDBJ databases">
        <title>More than comparative genomics: Whole genome sequencing reveals elusive C. pecorum plasmid and re-evaluates genetic differences and phylogenetic relationships between C. pecorum from pig, cattle, sheep and koala hosts.</title>
        <authorList>
            <person name="Jelocnik M."/>
            <person name="Bachmann N.L."/>
            <person name="Kaltenboeck B."/>
            <person name="Waugh C."/>
            <person name="Woolford L."/>
            <person name="Speight N."/>
            <person name="Gillett A."/>
            <person name="Higgins D."/>
            <person name="Flanagan C."/>
            <person name="Myers G."/>
            <person name="Timms P."/>
            <person name="Polkinghorne A."/>
        </authorList>
    </citation>
    <scope>NUCLEOTIDE SEQUENCE [LARGE SCALE GENOMIC DNA]</scope>
    <source>
        <strain evidence="12 13">L1</strain>
    </source>
</reference>
<evidence type="ECO:0000256" key="7">
    <source>
        <dbReference type="ARBA" id="ARBA00023125"/>
    </source>
</evidence>
<protein>
    <recommendedName>
        <fullName evidence="9">Transcription-repair-coupling factor</fullName>
        <shortName evidence="9">TRCF</shortName>
        <ecNumber evidence="9">3.6.4.-</ecNumber>
    </recommendedName>
</protein>
<dbReference type="GO" id="GO:0005524">
    <property type="term" value="F:ATP binding"/>
    <property type="evidence" value="ECO:0007669"/>
    <property type="project" value="UniProtKB-UniRule"/>
</dbReference>
<dbReference type="InterPro" id="IPR003711">
    <property type="entry name" value="CarD-like/TRCF_RID"/>
</dbReference>
<evidence type="ECO:0000313" key="12">
    <source>
        <dbReference type="EMBL" id="KTF28935.1"/>
    </source>
</evidence>
<evidence type="ECO:0000256" key="8">
    <source>
        <dbReference type="ARBA" id="ARBA00023204"/>
    </source>
</evidence>
<evidence type="ECO:0000259" key="10">
    <source>
        <dbReference type="PROSITE" id="PS51192"/>
    </source>
</evidence>
<dbReference type="GO" id="GO:0000716">
    <property type="term" value="P:transcription-coupled nucleotide-excision repair, DNA damage recognition"/>
    <property type="evidence" value="ECO:0007669"/>
    <property type="project" value="UniProtKB-UniRule"/>
</dbReference>
<keyword evidence="2 9" id="KW-0547">Nucleotide-binding</keyword>
<dbReference type="Pfam" id="PF00270">
    <property type="entry name" value="DEAD"/>
    <property type="match status" value="1"/>
</dbReference>
<dbReference type="SUPFAM" id="SSF143517">
    <property type="entry name" value="TRCF domain-like"/>
    <property type="match status" value="1"/>
</dbReference>
<dbReference type="GO" id="GO:0003678">
    <property type="term" value="F:DNA helicase activity"/>
    <property type="evidence" value="ECO:0007669"/>
    <property type="project" value="TreeGrafter"/>
</dbReference>
<comment type="similarity">
    <text evidence="9">In the N-terminal section; belongs to the UvrB family.</text>
</comment>
<dbReference type="EC" id="3.6.4.-" evidence="9"/>
<comment type="subcellular location">
    <subcellularLocation>
        <location evidence="9">Cytoplasm</location>
    </subcellularLocation>
</comment>
<dbReference type="PROSITE" id="PS51194">
    <property type="entry name" value="HELICASE_CTER"/>
    <property type="match status" value="1"/>
</dbReference>
<dbReference type="InterPro" id="IPR047112">
    <property type="entry name" value="RecG/Mfd"/>
</dbReference>
<dbReference type="InterPro" id="IPR001650">
    <property type="entry name" value="Helicase_C-like"/>
</dbReference>
<evidence type="ECO:0000259" key="11">
    <source>
        <dbReference type="PROSITE" id="PS51194"/>
    </source>
</evidence>
<evidence type="ECO:0000256" key="4">
    <source>
        <dbReference type="ARBA" id="ARBA00022801"/>
    </source>
</evidence>